<dbReference type="PROSITE" id="PS51285">
    <property type="entry name" value="AGC_KINASE_CTER"/>
    <property type="match status" value="1"/>
</dbReference>
<dbReference type="PROSITE" id="PS50081">
    <property type="entry name" value="ZF_DAG_PE_2"/>
    <property type="match status" value="1"/>
</dbReference>
<dbReference type="InterPro" id="IPR000961">
    <property type="entry name" value="AGC-kinase_C"/>
</dbReference>
<evidence type="ECO:0000256" key="5">
    <source>
        <dbReference type="ARBA" id="ARBA00022490"/>
    </source>
</evidence>
<dbReference type="InterPro" id="IPR057529">
    <property type="entry name" value="MRCK/ROCK_PH"/>
</dbReference>
<dbReference type="SMART" id="SM00233">
    <property type="entry name" value="PH"/>
    <property type="match status" value="1"/>
</dbReference>
<evidence type="ECO:0000256" key="13">
    <source>
        <dbReference type="ARBA" id="ARBA00022833"/>
    </source>
</evidence>
<feature type="domain" description="PH" evidence="22">
    <location>
        <begin position="1456"/>
        <end position="1585"/>
    </location>
</feature>
<feature type="compositionally biased region" description="Polar residues" evidence="21">
    <location>
        <begin position="675"/>
        <end position="687"/>
    </location>
</feature>
<name>A0A8S1HEM4_9PELO</name>
<dbReference type="InterPro" id="IPR011993">
    <property type="entry name" value="PH-like_dom_sf"/>
</dbReference>
<evidence type="ECO:0000256" key="17">
    <source>
        <dbReference type="ARBA" id="ARBA00047899"/>
    </source>
</evidence>
<keyword evidence="28" id="KW-1185">Reference proteome</keyword>
<keyword evidence="7" id="KW-0597">Phosphoprotein</keyword>
<dbReference type="PROSITE" id="PS00108">
    <property type="entry name" value="PROTEIN_KINASE_ST"/>
    <property type="match status" value="1"/>
</dbReference>
<protein>
    <recommendedName>
        <fullName evidence="4">non-specific serine/threonine protein kinase</fullName>
        <ecNumber evidence="4">2.7.11.1</ecNumber>
    </recommendedName>
</protein>
<feature type="binding site" evidence="19">
    <location>
        <position position="207"/>
    </location>
    <ligand>
        <name>ATP</name>
        <dbReference type="ChEBI" id="CHEBI:30616"/>
    </ligand>
</feature>
<dbReference type="GO" id="GO:0005524">
    <property type="term" value="F:ATP binding"/>
    <property type="evidence" value="ECO:0007669"/>
    <property type="project" value="UniProtKB-UniRule"/>
</dbReference>
<keyword evidence="15" id="KW-0460">Magnesium</keyword>
<feature type="domain" description="AGC-kinase C-terminal" evidence="26">
    <location>
        <begin position="447"/>
        <end position="519"/>
    </location>
</feature>
<dbReference type="EMBL" id="CAJGYM010000037">
    <property type="protein sequence ID" value="CAD6193685.1"/>
    <property type="molecule type" value="Genomic_DNA"/>
</dbReference>
<evidence type="ECO:0000256" key="7">
    <source>
        <dbReference type="ARBA" id="ARBA00022553"/>
    </source>
</evidence>
<evidence type="ECO:0000256" key="2">
    <source>
        <dbReference type="ARBA" id="ARBA00004496"/>
    </source>
</evidence>
<dbReference type="InterPro" id="IPR050839">
    <property type="entry name" value="Rho-assoc_Ser/Thr_Kinase"/>
</dbReference>
<keyword evidence="14 19" id="KW-0067">ATP-binding</keyword>
<evidence type="ECO:0000259" key="25">
    <source>
        <dbReference type="PROSITE" id="PS50219"/>
    </source>
</evidence>
<keyword evidence="10 19" id="KW-0547">Nucleotide-binding</keyword>
<evidence type="ECO:0000256" key="14">
    <source>
        <dbReference type="ARBA" id="ARBA00022840"/>
    </source>
</evidence>
<dbReference type="InterPro" id="IPR000719">
    <property type="entry name" value="Prot_kinase_dom"/>
</dbReference>
<dbReference type="PROSITE" id="PS50011">
    <property type="entry name" value="PROTEIN_KINASE_DOM"/>
    <property type="match status" value="1"/>
</dbReference>
<dbReference type="Gene3D" id="3.30.200.20">
    <property type="entry name" value="Phosphorylase Kinase, domain 1"/>
    <property type="match status" value="2"/>
</dbReference>
<dbReference type="CDD" id="cd20809">
    <property type="entry name" value="C1_MRCK"/>
    <property type="match status" value="1"/>
</dbReference>
<dbReference type="SMART" id="SM00220">
    <property type="entry name" value="S_TKc"/>
    <property type="match status" value="1"/>
</dbReference>
<dbReference type="InterPro" id="IPR017892">
    <property type="entry name" value="Pkinase_C"/>
</dbReference>
<dbReference type="SMART" id="SM00133">
    <property type="entry name" value="S_TK_X"/>
    <property type="match status" value="1"/>
</dbReference>
<evidence type="ECO:0000313" key="28">
    <source>
        <dbReference type="Proteomes" id="UP000835052"/>
    </source>
</evidence>
<dbReference type="InterPro" id="IPR014930">
    <property type="entry name" value="Myotonic_dystrophy_kinase_coil"/>
</dbReference>
<evidence type="ECO:0000256" key="3">
    <source>
        <dbReference type="ARBA" id="ARBA00005719"/>
    </source>
</evidence>
<dbReference type="SMART" id="SM00109">
    <property type="entry name" value="C1"/>
    <property type="match status" value="1"/>
</dbReference>
<dbReference type="Pfam" id="PF00069">
    <property type="entry name" value="Pkinase"/>
    <property type="match status" value="1"/>
</dbReference>
<accession>A0A8S1HEM4</accession>
<feature type="region of interest" description="Disordered" evidence="21">
    <location>
        <begin position="675"/>
        <end position="694"/>
    </location>
</feature>
<feature type="coiled-coil region" evidence="20">
    <location>
        <begin position="875"/>
        <end position="1107"/>
    </location>
</feature>
<dbReference type="Proteomes" id="UP000835052">
    <property type="component" value="Unassembled WGS sequence"/>
</dbReference>
<evidence type="ECO:0000256" key="9">
    <source>
        <dbReference type="ARBA" id="ARBA00022723"/>
    </source>
</evidence>
<keyword evidence="8" id="KW-0808">Transferase</keyword>
<proteinExistence type="inferred from homology"/>
<dbReference type="PANTHER" id="PTHR22988:SF66">
    <property type="entry name" value="SERINE_THREONINE-PROTEIN KINASE GENGHIS KHAN"/>
    <property type="match status" value="1"/>
</dbReference>
<evidence type="ECO:0000256" key="1">
    <source>
        <dbReference type="ARBA" id="ARBA00001946"/>
    </source>
</evidence>
<dbReference type="InterPro" id="IPR017441">
    <property type="entry name" value="Protein_kinase_ATP_BS"/>
</dbReference>
<keyword evidence="13" id="KW-0862">Zinc</keyword>
<keyword evidence="12" id="KW-0418">Kinase</keyword>
<dbReference type="Pfam" id="PF08826">
    <property type="entry name" value="DMPK_coil"/>
    <property type="match status" value="1"/>
</dbReference>
<dbReference type="Pfam" id="PF00130">
    <property type="entry name" value="C1_1"/>
    <property type="match status" value="1"/>
</dbReference>
<keyword evidence="11" id="KW-0863">Zinc-finger</keyword>
<evidence type="ECO:0000256" key="4">
    <source>
        <dbReference type="ARBA" id="ARBA00012513"/>
    </source>
</evidence>
<dbReference type="Pfam" id="PF25346">
    <property type="entry name" value="PH_MRCK"/>
    <property type="match status" value="1"/>
</dbReference>
<dbReference type="SUPFAM" id="SSF57889">
    <property type="entry name" value="Cysteine-rich domain"/>
    <property type="match status" value="1"/>
</dbReference>
<evidence type="ECO:0000313" key="27">
    <source>
        <dbReference type="EMBL" id="CAD6193685.1"/>
    </source>
</evidence>
<dbReference type="InterPro" id="IPR001849">
    <property type="entry name" value="PH_domain"/>
</dbReference>
<reference evidence="27" key="1">
    <citation type="submission" date="2020-10" db="EMBL/GenBank/DDBJ databases">
        <authorList>
            <person name="Kikuchi T."/>
        </authorList>
    </citation>
    <scope>NUCLEOTIDE SEQUENCE</scope>
    <source>
        <strain evidence="27">NKZ352</strain>
    </source>
</reference>
<dbReference type="SUPFAM" id="SSF56112">
    <property type="entry name" value="Protein kinase-like (PK-like)"/>
    <property type="match status" value="1"/>
</dbReference>
<dbReference type="InterPro" id="IPR011009">
    <property type="entry name" value="Kinase-like_dom_sf"/>
</dbReference>
<dbReference type="PROSITE" id="PS00479">
    <property type="entry name" value="ZF_DAG_PE_1"/>
    <property type="match status" value="1"/>
</dbReference>
<evidence type="ECO:0000259" key="23">
    <source>
        <dbReference type="PROSITE" id="PS50011"/>
    </source>
</evidence>
<feature type="compositionally biased region" description="Basic residues" evidence="21">
    <location>
        <begin position="770"/>
        <end position="789"/>
    </location>
</feature>
<evidence type="ECO:0000256" key="10">
    <source>
        <dbReference type="ARBA" id="ARBA00022741"/>
    </source>
</evidence>
<sequence>MQENVTGAEAPARLSHLESIYLDGPSRHPHALSFETLLDSLVCLFDECCNSTLRKEKNASRNSSNQEWNSCSSTELRPDLLGLGCEQKVFEDHGYGGSCTSSTMSAAVFDMASPMDAEGSQTGRHQLPRLTSACSSTVVADDQSEPDLERCDSRCTMCDDVKGVVSKAKALRLCRDDFEVLKVIGKGAFGEVAVVRMKGVGEIYAMKILNKWEMVKRAETACFREERDVLVYGDRRWITNLHFAFQDEKNLYFVMDYYVGGDMLTLLSKFVDHIPESMARFYMSEMVLAIDSLHRLGYVHRDVKPDNVLLDIQGHIRLADFGSCLRLLPDGSVSSNVAVGTPDYISPEILRAMEDGEGRYGKECDWWSLGICMYEMLYGNTPFYSERLIDTYGKIMSHQDMLDFPDDDIDWTVSDDAKDLITKLICPREVRLGRNGIDDFKDHPFFVGINWDTIRDSEPPYKPEVSSPEDTSNFDVDPGEDDFTPCETQPPRVLAAFTGNHLPFVGFTYTNGSLLSDAKSLSASINTKSPESHSKNAGVEAYEQRMKELESEKSEIARKYNEVQALVQTLTIENPKTDEDRQYEQTIAQLKDEIQILNKRLADESAANQRPVKDANAEELEKRVRELKEKNRQLILEKSELQRVSKAALTAIALRDNATVASKIAQSQASPMTASLSQPIITPSPTLSPEPRGDLLPPSPCISPNIKNTKARFHPPDPLAARDFTPQPKFDHNSNHRQSRSREKGAERAKFHRGLRPCCSEERDSSASVSRKRMRFHSPAVSRRRHGKKRRAVFGLRPRGGKTRRSRVRNRPATMCSAGLGQRSRKACVLWALVCLGVSVLCHQADVKSAVEQAKVLAGGVWNWAQASYGRGVKLEDTSEILAIEEKECKEAIKQRDSTRAELDEVNNELVDERNRWRKAQDERAERDEQLALLESRLNASNSDFRLLETAKHELEMELESVRRALDSEKLSREALQAQIASMGEPGAEAKRLAAELERLNERHAEIVAQEEEKRKQLVEHYQNQLTKLQGQFDEKESETRTARSRFDEERAAFLTLAEQDRKSMELQYERAQRQLQENIQQLHVENEALRAEKEKLRQQVEMLPRSGLTEHQLLELFNWVNEEKATREEMENLTRKITGEFESLKISQPLTPGNYNTMNTPASRHWGSRRMNKAAKMGDLDLQRSLNAEIRAKCELQEELKKTRDQFYLTKSRLLDAEKSLVDAQREVKQLREERDVARAATREGEQNESLGGGLNVDDEVDEDLLDDESMLISGNSTFFNLANTSSASQLARTSTPREPMSSDYEISNSSLIRRAVSNSASHSPAGTYSHHQYSYNQRGSPAPAYENTVIRHGETPSTASTMLAGNRVSSPRSVQSLNNALNGRGHQFERVKLDVPTKCGHCTSILVGLDRQGFYCQSCQYACHVPCAELVSPLCPVPPAQKRPLGIDPTRGVGTAYEGVVKTPRAGGVRKGWQSVYVVVCDFKLYLYDCTLDKQNKPIGTRHEIRLVLDMRDPDFAVTGVSENDVIHAQKSDLPKIFRVTTTHIQNASTLDDNAPARHFTLLMADNEDEKRKWVLALGELKTLLRRSKLVDRSAFVVKEVFDVATLPSIRVAQCAAIIDRKKVVVGFADHGLYCVEMDRQALVAVGGEKENKQRCVEAIEYNEHEQLLVAMVGPARERHVRIVPSAALDGRDLKWIKVAETKGCHLIAMGGGGSAGSAGSGLNFFAVAVKKSVIVFQIDRSEKRHKKWKELAMPGLPQSLTISGGRLLVGFTHGFRAWPLTTSASHDASAVNSQHISLVNMEDKSLQFLNQANYEAQLLVEIPSEVTEYLLVFNQLGLYVNEQGCRSRAPELMFPASAKSFAYQAPYLCVYSDYEVDVFNVVLAEWVQTLNLRANYG</sequence>
<dbReference type="Gene3D" id="2.30.29.30">
    <property type="entry name" value="Pleckstrin-homology domain (PH domain)/Phosphotyrosine-binding domain (PTB)"/>
    <property type="match status" value="1"/>
</dbReference>
<evidence type="ECO:0000256" key="15">
    <source>
        <dbReference type="ARBA" id="ARBA00022842"/>
    </source>
</evidence>
<keyword evidence="16 20" id="KW-0175">Coiled coil</keyword>
<dbReference type="FunFam" id="3.30.200.20:FF:000017">
    <property type="entry name" value="Non-specific serine/threonine protein kinase"/>
    <property type="match status" value="1"/>
</dbReference>
<dbReference type="GO" id="GO:0008270">
    <property type="term" value="F:zinc ion binding"/>
    <property type="evidence" value="ECO:0007669"/>
    <property type="project" value="UniProtKB-KW"/>
</dbReference>
<evidence type="ECO:0000256" key="20">
    <source>
        <dbReference type="SAM" id="Coils"/>
    </source>
</evidence>
<feature type="region of interest" description="Disordered" evidence="21">
    <location>
        <begin position="1239"/>
        <end position="1258"/>
    </location>
</feature>
<dbReference type="InterPro" id="IPR008271">
    <property type="entry name" value="Ser/Thr_kinase_AS"/>
</dbReference>
<keyword evidence="5" id="KW-0963">Cytoplasm</keyword>
<comment type="catalytic activity">
    <reaction evidence="17">
        <text>L-threonyl-[protein] + ATP = O-phospho-L-threonyl-[protein] + ADP + H(+)</text>
        <dbReference type="Rhea" id="RHEA:46608"/>
        <dbReference type="Rhea" id="RHEA-COMP:11060"/>
        <dbReference type="Rhea" id="RHEA-COMP:11605"/>
        <dbReference type="ChEBI" id="CHEBI:15378"/>
        <dbReference type="ChEBI" id="CHEBI:30013"/>
        <dbReference type="ChEBI" id="CHEBI:30616"/>
        <dbReference type="ChEBI" id="CHEBI:61977"/>
        <dbReference type="ChEBI" id="CHEBI:456216"/>
        <dbReference type="EC" id="2.7.11.1"/>
    </reaction>
</comment>
<dbReference type="GO" id="GO:0005737">
    <property type="term" value="C:cytoplasm"/>
    <property type="evidence" value="ECO:0007669"/>
    <property type="project" value="UniProtKB-SubCell"/>
</dbReference>
<evidence type="ECO:0000256" key="18">
    <source>
        <dbReference type="ARBA" id="ARBA00048679"/>
    </source>
</evidence>
<evidence type="ECO:0000256" key="21">
    <source>
        <dbReference type="SAM" id="MobiDB-lite"/>
    </source>
</evidence>
<feature type="region of interest" description="Disordered" evidence="21">
    <location>
        <begin position="762"/>
        <end position="789"/>
    </location>
</feature>
<evidence type="ECO:0000259" key="24">
    <source>
        <dbReference type="PROSITE" id="PS50081"/>
    </source>
</evidence>
<evidence type="ECO:0000256" key="6">
    <source>
        <dbReference type="ARBA" id="ARBA00022527"/>
    </source>
</evidence>
<keyword evidence="6" id="KW-0723">Serine/threonine-protein kinase</keyword>
<feature type="compositionally biased region" description="Polar residues" evidence="21">
    <location>
        <begin position="1318"/>
        <end position="1341"/>
    </location>
</feature>
<dbReference type="Pfam" id="PF00433">
    <property type="entry name" value="Pkinase_C"/>
    <property type="match status" value="1"/>
</dbReference>
<feature type="compositionally biased region" description="Basic and acidic residues" evidence="21">
    <location>
        <begin position="729"/>
        <end position="749"/>
    </location>
</feature>
<dbReference type="EC" id="2.7.11.1" evidence="4"/>
<gene>
    <name evidence="27" type="ORF">CAUJ_LOCUS9604</name>
</gene>
<dbReference type="GO" id="GO:0005856">
    <property type="term" value="C:cytoskeleton"/>
    <property type="evidence" value="ECO:0007669"/>
    <property type="project" value="TreeGrafter"/>
</dbReference>
<evidence type="ECO:0000259" key="22">
    <source>
        <dbReference type="PROSITE" id="PS50003"/>
    </source>
</evidence>
<dbReference type="SMART" id="SM00036">
    <property type="entry name" value="CNH"/>
    <property type="match status" value="1"/>
</dbReference>
<dbReference type="Gene3D" id="1.20.5.340">
    <property type="match status" value="1"/>
</dbReference>
<evidence type="ECO:0000256" key="16">
    <source>
        <dbReference type="ARBA" id="ARBA00023054"/>
    </source>
</evidence>
<dbReference type="GO" id="GO:0031032">
    <property type="term" value="P:actomyosin structure organization"/>
    <property type="evidence" value="ECO:0007669"/>
    <property type="project" value="TreeGrafter"/>
</dbReference>
<feature type="coiled-coil region" evidence="20">
    <location>
        <begin position="532"/>
        <end position="644"/>
    </location>
</feature>
<dbReference type="InterPro" id="IPR001180">
    <property type="entry name" value="CNH_dom"/>
</dbReference>
<dbReference type="Gene3D" id="1.10.510.10">
    <property type="entry name" value="Transferase(Phosphotransferase) domain 1"/>
    <property type="match status" value="1"/>
</dbReference>
<dbReference type="CDD" id="cd05597">
    <property type="entry name" value="STKc_DMPK_like"/>
    <property type="match status" value="1"/>
</dbReference>
<evidence type="ECO:0000259" key="26">
    <source>
        <dbReference type="PROSITE" id="PS51285"/>
    </source>
</evidence>
<evidence type="ECO:0000256" key="8">
    <source>
        <dbReference type="ARBA" id="ARBA00022679"/>
    </source>
</evidence>
<dbReference type="InterPro" id="IPR046349">
    <property type="entry name" value="C1-like_sf"/>
</dbReference>
<comment type="cofactor">
    <cofactor evidence="1">
        <name>Mg(2+)</name>
        <dbReference type="ChEBI" id="CHEBI:18420"/>
    </cofactor>
</comment>
<evidence type="ECO:0000256" key="11">
    <source>
        <dbReference type="ARBA" id="ARBA00022771"/>
    </source>
</evidence>
<comment type="catalytic activity">
    <reaction evidence="18">
        <text>L-seryl-[protein] + ATP = O-phospho-L-seryl-[protein] + ADP + H(+)</text>
        <dbReference type="Rhea" id="RHEA:17989"/>
        <dbReference type="Rhea" id="RHEA-COMP:9863"/>
        <dbReference type="Rhea" id="RHEA-COMP:11604"/>
        <dbReference type="ChEBI" id="CHEBI:15378"/>
        <dbReference type="ChEBI" id="CHEBI:29999"/>
        <dbReference type="ChEBI" id="CHEBI:30616"/>
        <dbReference type="ChEBI" id="CHEBI:83421"/>
        <dbReference type="ChEBI" id="CHEBI:456216"/>
        <dbReference type="EC" id="2.7.11.1"/>
    </reaction>
</comment>
<feature type="domain" description="Protein kinase" evidence="23">
    <location>
        <begin position="178"/>
        <end position="446"/>
    </location>
</feature>
<organism evidence="27 28">
    <name type="scientific">Caenorhabditis auriculariae</name>
    <dbReference type="NCBI Taxonomy" id="2777116"/>
    <lineage>
        <taxon>Eukaryota</taxon>
        <taxon>Metazoa</taxon>
        <taxon>Ecdysozoa</taxon>
        <taxon>Nematoda</taxon>
        <taxon>Chromadorea</taxon>
        <taxon>Rhabditida</taxon>
        <taxon>Rhabditina</taxon>
        <taxon>Rhabditomorpha</taxon>
        <taxon>Rhabditoidea</taxon>
        <taxon>Rhabditidae</taxon>
        <taxon>Peloderinae</taxon>
        <taxon>Caenorhabditis</taxon>
    </lineage>
</organism>
<evidence type="ECO:0000256" key="12">
    <source>
        <dbReference type="ARBA" id="ARBA00022777"/>
    </source>
</evidence>
<dbReference type="SUPFAM" id="SSF50729">
    <property type="entry name" value="PH domain-like"/>
    <property type="match status" value="1"/>
</dbReference>
<dbReference type="PROSITE" id="PS50219">
    <property type="entry name" value="CNH"/>
    <property type="match status" value="1"/>
</dbReference>
<evidence type="ECO:0000256" key="19">
    <source>
        <dbReference type="PROSITE-ProRule" id="PRU10141"/>
    </source>
</evidence>
<dbReference type="PANTHER" id="PTHR22988">
    <property type="entry name" value="MYOTONIC DYSTROPHY S/T KINASE-RELATED"/>
    <property type="match status" value="1"/>
</dbReference>
<dbReference type="InterPro" id="IPR002219">
    <property type="entry name" value="PKC_DAG/PE"/>
</dbReference>
<keyword evidence="9" id="KW-0479">Metal-binding</keyword>
<comment type="subcellular location">
    <subcellularLocation>
        <location evidence="2">Cytoplasm</location>
    </subcellularLocation>
</comment>
<dbReference type="Gene3D" id="3.30.60.20">
    <property type="match status" value="1"/>
</dbReference>
<comment type="caution">
    <text evidence="27">The sequence shown here is derived from an EMBL/GenBank/DDBJ whole genome shotgun (WGS) entry which is preliminary data.</text>
</comment>
<dbReference type="CDD" id="cd01243">
    <property type="entry name" value="PH_MRCK"/>
    <property type="match status" value="1"/>
</dbReference>
<feature type="region of interest" description="Disordered" evidence="21">
    <location>
        <begin position="714"/>
        <end position="750"/>
    </location>
</feature>
<comment type="similarity">
    <text evidence="3">Belongs to the protein kinase superfamily. AGC Ser/Thr protein kinase family. DMPK subfamily.</text>
</comment>
<dbReference type="PROSITE" id="PS00107">
    <property type="entry name" value="PROTEIN_KINASE_ATP"/>
    <property type="match status" value="1"/>
</dbReference>
<feature type="domain" description="Phorbol-ester/DAG-type" evidence="24">
    <location>
        <begin position="1387"/>
        <end position="1437"/>
    </location>
</feature>
<dbReference type="GO" id="GO:0004674">
    <property type="term" value="F:protein serine/threonine kinase activity"/>
    <property type="evidence" value="ECO:0007669"/>
    <property type="project" value="UniProtKB-KW"/>
</dbReference>
<dbReference type="Pfam" id="PF00780">
    <property type="entry name" value="CNH"/>
    <property type="match status" value="1"/>
</dbReference>
<dbReference type="PROSITE" id="PS50003">
    <property type="entry name" value="PH_DOMAIN"/>
    <property type="match status" value="1"/>
</dbReference>
<feature type="domain" description="CNH" evidence="25">
    <location>
        <begin position="1612"/>
        <end position="1900"/>
    </location>
</feature>
<dbReference type="OrthoDB" id="2156623at2759"/>
<dbReference type="FunFam" id="1.10.510.10:FF:000014">
    <property type="entry name" value="Non-specific serine/threonine protein kinase"/>
    <property type="match status" value="1"/>
</dbReference>
<feature type="region of interest" description="Disordered" evidence="21">
    <location>
        <begin position="1318"/>
        <end position="1345"/>
    </location>
</feature>